<dbReference type="Gene3D" id="3.40.50.720">
    <property type="entry name" value="NAD(P)-binding Rossmann-like Domain"/>
    <property type="match status" value="1"/>
</dbReference>
<dbReference type="RefSeq" id="WP_169225473.1">
    <property type="nucleotide sequence ID" value="NZ_JABBGC010000001.1"/>
</dbReference>
<evidence type="ECO:0000259" key="1">
    <source>
        <dbReference type="Pfam" id="PF13460"/>
    </source>
</evidence>
<reference evidence="2 3" key="1">
    <citation type="submission" date="2020-04" db="EMBL/GenBank/DDBJ databases">
        <title>Chitinophaga sp. G-6-1-13 sp. nov., isolated from soil.</title>
        <authorList>
            <person name="Dahal R.H."/>
            <person name="Chaudhary D.K."/>
        </authorList>
    </citation>
    <scope>NUCLEOTIDE SEQUENCE [LARGE SCALE GENOMIC DNA]</scope>
    <source>
        <strain evidence="2 3">G-6-1-13</strain>
    </source>
</reference>
<dbReference type="PANTHER" id="PTHR43355:SF2">
    <property type="entry name" value="FLAVIN REDUCTASE (NADPH)"/>
    <property type="match status" value="1"/>
</dbReference>
<dbReference type="InterPro" id="IPR016040">
    <property type="entry name" value="NAD(P)-bd_dom"/>
</dbReference>
<dbReference type="SUPFAM" id="SSF51735">
    <property type="entry name" value="NAD(P)-binding Rossmann-fold domains"/>
    <property type="match status" value="1"/>
</dbReference>
<name>A0A848GNF5_9BACT</name>
<evidence type="ECO:0000313" key="2">
    <source>
        <dbReference type="EMBL" id="NML38482.1"/>
    </source>
</evidence>
<organism evidence="2 3">
    <name type="scientific">Chitinophaga fulva</name>
    <dbReference type="NCBI Taxonomy" id="2728842"/>
    <lineage>
        <taxon>Bacteria</taxon>
        <taxon>Pseudomonadati</taxon>
        <taxon>Bacteroidota</taxon>
        <taxon>Chitinophagia</taxon>
        <taxon>Chitinophagales</taxon>
        <taxon>Chitinophagaceae</taxon>
        <taxon>Chitinophaga</taxon>
    </lineage>
</organism>
<dbReference type="GO" id="GO:0016646">
    <property type="term" value="F:oxidoreductase activity, acting on the CH-NH group of donors, NAD or NADP as acceptor"/>
    <property type="evidence" value="ECO:0007669"/>
    <property type="project" value="TreeGrafter"/>
</dbReference>
<dbReference type="InterPro" id="IPR051606">
    <property type="entry name" value="Polyketide_Oxido-like"/>
</dbReference>
<protein>
    <submittedName>
        <fullName evidence="2">NAD(P)H-binding protein</fullName>
    </submittedName>
</protein>
<proteinExistence type="predicted"/>
<dbReference type="PANTHER" id="PTHR43355">
    <property type="entry name" value="FLAVIN REDUCTASE (NADPH)"/>
    <property type="match status" value="1"/>
</dbReference>
<dbReference type="InterPro" id="IPR036291">
    <property type="entry name" value="NAD(P)-bd_dom_sf"/>
</dbReference>
<sequence>MKKTIAVVGGTGKAGQYLIRHLLSEGYTLRLLIRHPDKLYAQQPSLLAPSPAVSIIRGDVLDPAAVAAWLQGSDAVISTQGSALPPNFSRATGNILTVMATCHLKRYIVVTGLSIDIPGDDKSEWCRQASAFMRQQYPDTIADKQQEYTLLTSSEADWTLVRIPLLEQASGAGLFKVSLQDCPAPSISAGDLAVFLASQLEDGTYIRKAPFVASIEMP</sequence>
<accession>A0A848GNF5</accession>
<feature type="domain" description="NAD(P)-binding" evidence="1">
    <location>
        <begin position="9"/>
        <end position="202"/>
    </location>
</feature>
<dbReference type="AlphaFoldDB" id="A0A848GNF5"/>
<keyword evidence="3" id="KW-1185">Reference proteome</keyword>
<dbReference type="Proteomes" id="UP000583266">
    <property type="component" value="Unassembled WGS sequence"/>
</dbReference>
<comment type="caution">
    <text evidence="2">The sequence shown here is derived from an EMBL/GenBank/DDBJ whole genome shotgun (WGS) entry which is preliminary data.</text>
</comment>
<evidence type="ECO:0000313" key="3">
    <source>
        <dbReference type="Proteomes" id="UP000583266"/>
    </source>
</evidence>
<dbReference type="Pfam" id="PF13460">
    <property type="entry name" value="NAD_binding_10"/>
    <property type="match status" value="1"/>
</dbReference>
<gene>
    <name evidence="2" type="ORF">HHL17_14835</name>
</gene>
<dbReference type="EMBL" id="JABBGC010000001">
    <property type="protein sequence ID" value="NML38482.1"/>
    <property type="molecule type" value="Genomic_DNA"/>
</dbReference>